<evidence type="ECO:0000313" key="2">
    <source>
        <dbReference type="EMBL" id="RUO69809.1"/>
    </source>
</evidence>
<feature type="transmembrane region" description="Helical" evidence="1">
    <location>
        <begin position="99"/>
        <end position="120"/>
    </location>
</feature>
<organism evidence="2 3">
    <name type="scientific">Pseudidiomarina sediminum</name>
    <dbReference type="NCBI Taxonomy" id="431675"/>
    <lineage>
        <taxon>Bacteria</taxon>
        <taxon>Pseudomonadati</taxon>
        <taxon>Pseudomonadota</taxon>
        <taxon>Gammaproteobacteria</taxon>
        <taxon>Alteromonadales</taxon>
        <taxon>Idiomarinaceae</taxon>
        <taxon>Pseudidiomarina</taxon>
    </lineage>
</organism>
<dbReference type="GO" id="GO:0016020">
    <property type="term" value="C:membrane"/>
    <property type="evidence" value="ECO:0007669"/>
    <property type="project" value="GOC"/>
</dbReference>
<keyword evidence="1" id="KW-0472">Membrane</keyword>
<dbReference type="PANTHER" id="PTHR28026">
    <property type="entry name" value="DUF962 DOMAIN PROTEIN (AFU_ORTHOLOGUE AFUA_8G05310)"/>
    <property type="match status" value="1"/>
</dbReference>
<keyword evidence="1" id="KW-0812">Transmembrane</keyword>
<gene>
    <name evidence="2" type="ORF">CWI80_11365</name>
</gene>
<protein>
    <submittedName>
        <fullName evidence="2">DUF962 domain-containing protein</fullName>
    </submittedName>
</protein>
<evidence type="ECO:0000313" key="3">
    <source>
        <dbReference type="Proteomes" id="UP000287022"/>
    </source>
</evidence>
<dbReference type="Proteomes" id="UP000287022">
    <property type="component" value="Unassembled WGS sequence"/>
</dbReference>
<evidence type="ECO:0000256" key="1">
    <source>
        <dbReference type="SAM" id="Phobius"/>
    </source>
</evidence>
<proteinExistence type="predicted"/>
<dbReference type="STRING" id="1122124.GCA_000423165_02149"/>
<feature type="transmembrane region" description="Helical" evidence="1">
    <location>
        <begin position="51"/>
        <end position="67"/>
    </location>
</feature>
<dbReference type="AlphaFoldDB" id="A0A432Z0X9"/>
<name>A0A432Z0X9_9GAMM</name>
<feature type="transmembrane region" description="Helical" evidence="1">
    <location>
        <begin position="132"/>
        <end position="151"/>
    </location>
</feature>
<keyword evidence="1" id="KW-1133">Transmembrane helix</keyword>
<keyword evidence="3" id="KW-1185">Reference proteome</keyword>
<dbReference type="EMBL" id="PIQE01000004">
    <property type="protein sequence ID" value="RUO69809.1"/>
    <property type="molecule type" value="Genomic_DNA"/>
</dbReference>
<dbReference type="GO" id="GO:0046521">
    <property type="term" value="P:sphingoid catabolic process"/>
    <property type="evidence" value="ECO:0007669"/>
    <property type="project" value="TreeGrafter"/>
</dbReference>
<reference evidence="3" key="1">
    <citation type="journal article" date="2018" name="Front. Microbiol.">
        <title>Genome-Based Analysis Reveals the Taxonomy and Diversity of the Family Idiomarinaceae.</title>
        <authorList>
            <person name="Liu Y."/>
            <person name="Lai Q."/>
            <person name="Shao Z."/>
        </authorList>
    </citation>
    <scope>NUCLEOTIDE SEQUENCE [LARGE SCALE GENOMIC DNA]</scope>
    <source>
        <strain evidence="3">c121</strain>
    </source>
</reference>
<dbReference type="RefSeq" id="WP_026860853.1">
    <property type="nucleotide sequence ID" value="NZ_JAHVIQ010000004.1"/>
</dbReference>
<feature type="transmembrane region" description="Helical" evidence="1">
    <location>
        <begin position="21"/>
        <end position="39"/>
    </location>
</feature>
<dbReference type="Pfam" id="PF06127">
    <property type="entry name" value="Mpo1-like"/>
    <property type="match status" value="1"/>
</dbReference>
<dbReference type="InterPro" id="IPR009305">
    <property type="entry name" value="Mpo1-like"/>
</dbReference>
<sequence length="168" mass="18603">MKDIATHLTSYAAYHRDRRNVATHLVGIPMIVLAIQILLSRPTLWESGSWMLTPATIVSALAALFYLRLDRPLGLLMTLLLALGLAASQNFAVLETSQWLSWGIGLFVVGWVFQFVGHYFEGRKPAFVDDIMGLAIGPLFVVAEVVFMLGAKRQLHDAIEANFTSDKS</sequence>
<accession>A0A432Z0X9</accession>
<comment type="caution">
    <text evidence="2">The sequence shown here is derived from an EMBL/GenBank/DDBJ whole genome shotgun (WGS) entry which is preliminary data.</text>
</comment>
<dbReference type="PANTHER" id="PTHR28026:SF9">
    <property type="entry name" value="2-HYDROXY-PALMITIC ACID DIOXYGENASE MPO1"/>
    <property type="match status" value="1"/>
</dbReference>
<feature type="transmembrane region" description="Helical" evidence="1">
    <location>
        <begin position="74"/>
        <end position="93"/>
    </location>
</feature>